<protein>
    <submittedName>
        <fullName evidence="2">Uncharacterized protein</fullName>
    </submittedName>
</protein>
<evidence type="ECO:0000313" key="3">
    <source>
        <dbReference type="Proteomes" id="UP001205105"/>
    </source>
</evidence>
<sequence length="341" mass="36550">MPPLQPLAAAAPATTAQRVSLVGQPLRPQHQPQQTARHASPPPSLRAAMLAHSAAADRLTYLAGLLLNATAVFHSPLSERDRWVLSALTASLALMCVLTLAAPRHYLSVRPWLSALMRFVNAGLLPFVMDGLSVTRHDDERGWGTMARAAVVLLLPVTLLHVQYLASLGTPQPPLLHLAMQGASVALLMWRAPAVCRRYVAMHPSYERMASLAYGALQQGTSLACPGTRLTLQAAAEAAAPWQKCEAVVWALEVPLGFVLPTLLAWRAQLRAARANAAEWRGRGPQDAAAAAEAELQSSEYERVCAPALKAAAYWGWPITLALAGLAGFIAALLRFDPDAQ</sequence>
<keyword evidence="3" id="KW-1185">Reference proteome</keyword>
<feature type="transmembrane region" description="Helical" evidence="1">
    <location>
        <begin position="312"/>
        <end position="334"/>
    </location>
</feature>
<keyword evidence="1" id="KW-1133">Transmembrane helix</keyword>
<keyword evidence="1" id="KW-0472">Membrane</keyword>
<evidence type="ECO:0000313" key="2">
    <source>
        <dbReference type="EMBL" id="KAI7835720.1"/>
    </source>
</evidence>
<name>A0AAD5DCY3_9CHLO</name>
<dbReference type="EMBL" id="JADXDR010000234">
    <property type="protein sequence ID" value="KAI7835720.1"/>
    <property type="molecule type" value="Genomic_DNA"/>
</dbReference>
<keyword evidence="1" id="KW-0812">Transmembrane</keyword>
<evidence type="ECO:0000256" key="1">
    <source>
        <dbReference type="SAM" id="Phobius"/>
    </source>
</evidence>
<organism evidence="2 3">
    <name type="scientific">Chlorella ohadii</name>
    <dbReference type="NCBI Taxonomy" id="2649997"/>
    <lineage>
        <taxon>Eukaryota</taxon>
        <taxon>Viridiplantae</taxon>
        <taxon>Chlorophyta</taxon>
        <taxon>core chlorophytes</taxon>
        <taxon>Trebouxiophyceae</taxon>
        <taxon>Chlorellales</taxon>
        <taxon>Chlorellaceae</taxon>
        <taxon>Chlorella clade</taxon>
        <taxon>Chlorella</taxon>
    </lineage>
</organism>
<reference evidence="2" key="1">
    <citation type="submission" date="2020-11" db="EMBL/GenBank/DDBJ databases">
        <title>Chlorella ohadii genome sequencing and assembly.</title>
        <authorList>
            <person name="Murik O."/>
            <person name="Treves H."/>
            <person name="Kedem I."/>
            <person name="Shotland Y."/>
            <person name="Kaplan A."/>
        </authorList>
    </citation>
    <scope>NUCLEOTIDE SEQUENCE</scope>
    <source>
        <strain evidence="2">1</strain>
    </source>
</reference>
<proteinExistence type="predicted"/>
<accession>A0AAD5DCY3</accession>
<comment type="caution">
    <text evidence="2">The sequence shown here is derived from an EMBL/GenBank/DDBJ whole genome shotgun (WGS) entry which is preliminary data.</text>
</comment>
<gene>
    <name evidence="2" type="ORF">COHA_010392</name>
</gene>
<dbReference type="AlphaFoldDB" id="A0AAD5DCY3"/>
<dbReference type="Proteomes" id="UP001205105">
    <property type="component" value="Unassembled WGS sequence"/>
</dbReference>